<protein>
    <recommendedName>
        <fullName evidence="5">protein-serine/threonine phosphatase</fullName>
        <ecNumber evidence="5">3.1.3.16</ecNumber>
    </recommendedName>
</protein>
<dbReference type="InterPro" id="IPR047139">
    <property type="entry name" value="ANKZ1/VMS1"/>
</dbReference>
<dbReference type="GO" id="GO:0036503">
    <property type="term" value="P:ERAD pathway"/>
    <property type="evidence" value="ECO:0007669"/>
    <property type="project" value="TreeGrafter"/>
</dbReference>
<dbReference type="Gene3D" id="3.40.50.2300">
    <property type="match status" value="2"/>
</dbReference>
<proteinExistence type="inferred from homology"/>
<keyword evidence="9" id="KW-0677">Repeat</keyword>
<keyword evidence="7" id="KW-0507">mRNA processing</keyword>
<accession>A0AAF0F0T1</accession>
<dbReference type="Proteomes" id="UP001217754">
    <property type="component" value="Chromosome 2"/>
</dbReference>
<keyword evidence="12" id="KW-0904">Protein phosphatase</keyword>
<comment type="similarity">
    <text evidence="3">Belongs to the SSU72 phosphatase family.</text>
</comment>
<evidence type="ECO:0000313" key="21">
    <source>
        <dbReference type="EMBL" id="WFD38402.1"/>
    </source>
</evidence>
<keyword evidence="13" id="KW-0040">ANK repeat</keyword>
<keyword evidence="22" id="KW-1185">Reference proteome</keyword>
<dbReference type="FunFam" id="3.40.50.2300:FF:000039">
    <property type="entry name" value="RNA polymerase II subunit A C-terminal domain phosphatase"/>
    <property type="match status" value="1"/>
</dbReference>
<keyword evidence="10 18" id="KW-0255">Endonuclease</keyword>
<evidence type="ECO:0000256" key="12">
    <source>
        <dbReference type="ARBA" id="ARBA00022912"/>
    </source>
</evidence>
<feature type="domain" description="VLRF1" evidence="20">
    <location>
        <begin position="528"/>
        <end position="698"/>
    </location>
</feature>
<evidence type="ECO:0000256" key="3">
    <source>
        <dbReference type="ARBA" id="ARBA00008978"/>
    </source>
</evidence>
<evidence type="ECO:0000256" key="5">
    <source>
        <dbReference type="ARBA" id="ARBA00013081"/>
    </source>
</evidence>
<keyword evidence="15" id="KW-0539">Nucleus</keyword>
<evidence type="ECO:0000256" key="15">
    <source>
        <dbReference type="ARBA" id="ARBA00023242"/>
    </source>
</evidence>
<feature type="region of interest" description="Disordered" evidence="19">
    <location>
        <begin position="583"/>
        <end position="613"/>
    </location>
</feature>
<dbReference type="EMBL" id="CP119959">
    <property type="protein sequence ID" value="WFD38402.1"/>
    <property type="molecule type" value="Genomic_DNA"/>
</dbReference>
<feature type="active site" evidence="18">
    <location>
        <position position="592"/>
    </location>
</feature>
<dbReference type="PANTHER" id="PTHR16036">
    <property type="entry name" value="ANKYRIN REPEAT AND ZINC FINGER DOMAIN-CONTAINING PROTEIN 1"/>
    <property type="match status" value="1"/>
</dbReference>
<feature type="region of interest" description="Disordered" evidence="19">
    <location>
        <begin position="903"/>
        <end position="999"/>
    </location>
</feature>
<dbReference type="GO" id="GO:0031124">
    <property type="term" value="P:mRNA 3'-end processing"/>
    <property type="evidence" value="ECO:0007669"/>
    <property type="project" value="UniProtKB-ARBA"/>
</dbReference>
<keyword evidence="11 18" id="KW-0378">Hydrolase</keyword>
<evidence type="ECO:0000256" key="18">
    <source>
        <dbReference type="PROSITE-ProRule" id="PRU01389"/>
    </source>
</evidence>
<evidence type="ECO:0000313" key="22">
    <source>
        <dbReference type="Proteomes" id="UP001217754"/>
    </source>
</evidence>
<organism evidence="21 22">
    <name type="scientific">Malassezia japonica</name>
    <dbReference type="NCBI Taxonomy" id="223818"/>
    <lineage>
        <taxon>Eukaryota</taxon>
        <taxon>Fungi</taxon>
        <taxon>Dikarya</taxon>
        <taxon>Basidiomycota</taxon>
        <taxon>Ustilaginomycotina</taxon>
        <taxon>Malasseziomycetes</taxon>
        <taxon>Malasseziales</taxon>
        <taxon>Malasseziaceae</taxon>
        <taxon>Malassezia</taxon>
    </lineage>
</organism>
<evidence type="ECO:0000256" key="19">
    <source>
        <dbReference type="SAM" id="MobiDB-lite"/>
    </source>
</evidence>
<evidence type="ECO:0000256" key="9">
    <source>
        <dbReference type="ARBA" id="ARBA00022737"/>
    </source>
</evidence>
<evidence type="ECO:0000256" key="11">
    <source>
        <dbReference type="ARBA" id="ARBA00022801"/>
    </source>
</evidence>
<gene>
    <name evidence="21" type="ORF">MJAP1_001354</name>
</gene>
<evidence type="ECO:0000256" key="6">
    <source>
        <dbReference type="ARBA" id="ARBA00022490"/>
    </source>
</evidence>
<keyword evidence="6 18" id="KW-0963">Cytoplasm</keyword>
<evidence type="ECO:0000256" key="2">
    <source>
        <dbReference type="ARBA" id="ARBA00004496"/>
    </source>
</evidence>
<feature type="compositionally biased region" description="Basic and acidic residues" evidence="19">
    <location>
        <begin position="919"/>
        <end position="941"/>
    </location>
</feature>
<dbReference type="RefSeq" id="XP_060121299.1">
    <property type="nucleotide sequence ID" value="XM_060265316.1"/>
</dbReference>
<evidence type="ECO:0000256" key="8">
    <source>
        <dbReference type="ARBA" id="ARBA00022722"/>
    </source>
</evidence>
<evidence type="ECO:0000259" key="20">
    <source>
        <dbReference type="PROSITE" id="PS52044"/>
    </source>
</evidence>
<dbReference type="PROSITE" id="PS52044">
    <property type="entry name" value="VLRF1"/>
    <property type="match status" value="1"/>
</dbReference>
<evidence type="ECO:0000256" key="17">
    <source>
        <dbReference type="ARBA" id="ARBA00048336"/>
    </source>
</evidence>
<evidence type="ECO:0000256" key="10">
    <source>
        <dbReference type="ARBA" id="ARBA00022759"/>
    </source>
</evidence>
<dbReference type="GO" id="GO:0008420">
    <property type="term" value="F:RNA polymerase II CTD heptapeptide repeat phosphatase activity"/>
    <property type="evidence" value="ECO:0007669"/>
    <property type="project" value="UniProtKB-ARBA"/>
</dbReference>
<feature type="compositionally biased region" description="Basic and acidic residues" evidence="19">
    <location>
        <begin position="976"/>
        <end position="990"/>
    </location>
</feature>
<feature type="region of interest" description="Disordered" evidence="19">
    <location>
        <begin position="726"/>
        <end position="754"/>
    </location>
</feature>
<dbReference type="InterPro" id="IPR041175">
    <property type="entry name" value="VLRF1/Vms1"/>
</dbReference>
<evidence type="ECO:0000256" key="4">
    <source>
        <dbReference type="ARBA" id="ARBA00009262"/>
    </source>
</evidence>
<evidence type="ECO:0000256" key="7">
    <source>
        <dbReference type="ARBA" id="ARBA00022664"/>
    </source>
</evidence>
<dbReference type="GO" id="GO:0005737">
    <property type="term" value="C:cytoplasm"/>
    <property type="evidence" value="ECO:0007669"/>
    <property type="project" value="UniProtKB-SubCell"/>
</dbReference>
<sequence length="999" mass="109907">MASGAMDGAPASKHGVSFCVVCASNQNRSMFGHNALLKAGMQVTSAGTGSAVRMPGPAIDKPNIYAFGTPYDYMYQDLLKKDPRLYEANGLLHMLDRNRKIKHAPERWHESRRVADVVITCEERCFDSVCEDLLSRRTELNRSVHVINIEIKDNHEEADIASRAILDLARKIEVAKDIDEEMDSILEQQQASYPVAASSFALALREVPGPIVHASTLATIGPLRRFFSTSLALRMTDTGRTRHALLSTPLYVCNLPTPLVQNVQLRSADAEEEKAPAPAPTHDPRPAAGVPACTLCPECGPFADLGEQRAHFRSLWHRYNLVLRQRGAQAPGTPNALTLVTNPELDRLCAQIEEEDELEDTDTLSALLDRLDLHAAPTQDDTPSRTRTQAVQDALRSPLVWFESRSDAPSDARLEQTQLGVYRDVLLAATSAPATDAKSAEAALQALQAPPIECRPSKQGWTGKRLQGTKHIGRTMQLSILDGAGLLPTEEEFESSDEESSESDSSSEDEAPDEMPEIAPEAPIALPPLRLWTFVMMGGGHFAAAVVALNAYAPPLSERARARGTKQERGIVVLAHKTFHRYTTRRKQGGAQSAQDATGRHAKSAGANLRRHGEAQLRDEIHSLLGRAGWRSLIERSEHVWVRCSTRTASGILWNWGGNHTSPLDAPHRDGTLSHIPIATQRPTLAEIMRCFLELTRVKIAHLSPEQLAAQDDAHREAIAQALRADAAANAPPPPPPKPKTPRAKPGAEETKRRERWERLVAMVRKGKVDALERFLERHEADLLRPGGWLAEQEAPSIDAPLPPWWRQAEAKQMRFVPATLLQVAAAADQPDALQYLLERRADPTMPVPSVDASEAPYRTAYDLCTTKPARTVFRRMMAEHPDWCDWAGMGPGGARVPSALTSEMEEAQASKARTRRNAMRDKMRERDEKEAREQSRERAAEPAPPAPAAAPPAANGTQRVGGVGSAPDATLSPEMRMRIEREKRARAAEARMQALKKS</sequence>
<dbReference type="Pfam" id="PF18826">
    <property type="entry name" value="bVLRF1"/>
    <property type="match status" value="1"/>
</dbReference>
<dbReference type="GO" id="GO:0004519">
    <property type="term" value="F:endonuclease activity"/>
    <property type="evidence" value="ECO:0007669"/>
    <property type="project" value="UniProtKB-KW"/>
</dbReference>
<evidence type="ECO:0000256" key="1">
    <source>
        <dbReference type="ARBA" id="ARBA00004123"/>
    </source>
</evidence>
<comment type="subcellular location">
    <subcellularLocation>
        <location evidence="2">Cytoplasm</location>
    </subcellularLocation>
    <subcellularLocation>
        <location evidence="1">Nucleus</location>
    </subcellularLocation>
</comment>
<feature type="region of interest" description="Disordered" evidence="19">
    <location>
        <begin position="489"/>
        <end position="522"/>
    </location>
</feature>
<evidence type="ECO:0000256" key="16">
    <source>
        <dbReference type="ARBA" id="ARBA00047761"/>
    </source>
</evidence>
<feature type="region of interest" description="Disordered" evidence="19">
    <location>
        <begin position="266"/>
        <end position="286"/>
    </location>
</feature>
<dbReference type="AlphaFoldDB" id="A0AAF0F0T1"/>
<dbReference type="GeneID" id="85225003"/>
<feature type="compositionally biased region" description="Acidic residues" evidence="19">
    <location>
        <begin position="489"/>
        <end position="516"/>
    </location>
</feature>
<keyword evidence="8 18" id="KW-0540">Nuclease</keyword>
<evidence type="ECO:0000256" key="14">
    <source>
        <dbReference type="ARBA" id="ARBA00023054"/>
    </source>
</evidence>
<comment type="catalytic activity">
    <reaction evidence="17">
        <text>O-phospho-L-threonyl-[protein] + H2O = L-threonyl-[protein] + phosphate</text>
        <dbReference type="Rhea" id="RHEA:47004"/>
        <dbReference type="Rhea" id="RHEA-COMP:11060"/>
        <dbReference type="Rhea" id="RHEA-COMP:11605"/>
        <dbReference type="ChEBI" id="CHEBI:15377"/>
        <dbReference type="ChEBI" id="CHEBI:30013"/>
        <dbReference type="ChEBI" id="CHEBI:43474"/>
        <dbReference type="ChEBI" id="CHEBI:61977"/>
        <dbReference type="EC" id="3.1.3.16"/>
    </reaction>
</comment>
<comment type="domain">
    <text evidence="18">The VLRF1 domain mediates binding to the 60S ribosomal subunit.</text>
</comment>
<comment type="similarity">
    <text evidence="4 18">Belongs to the ANKZF1/VMS1 family.</text>
</comment>
<evidence type="ECO:0000256" key="13">
    <source>
        <dbReference type="ARBA" id="ARBA00023043"/>
    </source>
</evidence>
<name>A0AAF0F0T1_9BASI</name>
<dbReference type="InterPro" id="IPR006811">
    <property type="entry name" value="RNA_pol_II_suA"/>
</dbReference>
<comment type="catalytic activity">
    <reaction evidence="16">
        <text>O-phospho-L-seryl-[protein] + H2O = L-seryl-[protein] + phosphate</text>
        <dbReference type="Rhea" id="RHEA:20629"/>
        <dbReference type="Rhea" id="RHEA-COMP:9863"/>
        <dbReference type="Rhea" id="RHEA-COMP:11604"/>
        <dbReference type="ChEBI" id="CHEBI:15377"/>
        <dbReference type="ChEBI" id="CHEBI:29999"/>
        <dbReference type="ChEBI" id="CHEBI:43474"/>
        <dbReference type="ChEBI" id="CHEBI:83421"/>
        <dbReference type="EC" id="3.1.3.16"/>
    </reaction>
</comment>
<reference evidence="21" key="1">
    <citation type="submission" date="2023-03" db="EMBL/GenBank/DDBJ databases">
        <title>Mating type loci evolution in Malassezia.</title>
        <authorList>
            <person name="Coelho M.A."/>
        </authorList>
    </citation>
    <scope>NUCLEOTIDE SEQUENCE</scope>
    <source>
        <strain evidence="21">CBS 9431</strain>
    </source>
</reference>
<dbReference type="GO" id="GO:0005847">
    <property type="term" value="C:mRNA cleavage and polyadenylation specificity factor complex"/>
    <property type="evidence" value="ECO:0007669"/>
    <property type="project" value="UniProtKB-ARBA"/>
</dbReference>
<dbReference type="EC" id="3.1.3.16" evidence="5"/>
<dbReference type="Pfam" id="PF04722">
    <property type="entry name" value="Ssu72"/>
    <property type="match status" value="1"/>
</dbReference>
<keyword evidence="14" id="KW-0175">Coiled coil</keyword>
<dbReference type="PANTHER" id="PTHR16036:SF2">
    <property type="entry name" value="TRNA ENDONUCLEASE ANKZF1"/>
    <property type="match status" value="1"/>
</dbReference>